<proteinExistence type="predicted"/>
<dbReference type="Pfam" id="PF13518">
    <property type="entry name" value="HTH_28"/>
    <property type="match status" value="1"/>
</dbReference>
<gene>
    <name evidence="2" type="ORF">QBA35_37230</name>
</gene>
<dbReference type="Proteomes" id="UP001310290">
    <property type="component" value="Unassembled WGS sequence"/>
</dbReference>
<dbReference type="SUPFAM" id="SSF46689">
    <property type="entry name" value="Homeodomain-like"/>
    <property type="match status" value="1"/>
</dbReference>
<name>A0ABU8B037_9ACTN</name>
<accession>A0ABU8B037</accession>
<sequence length="165" mass="18776">MPKRDDDEAARTERARRIGLFRYMLIREAADPGLTGRQRGALVRKLAQQEHIDADGRPVRITRWTLDHWILEWRQGGFDALVPSPRQSQPRTPPEVVELAMALKKENPDRKAAQVRRILRAQLGWAPDERTLQRMFHRTGLVALRTAKPPTLPAGSRPAQRALGG</sequence>
<organism evidence="2 3">
    <name type="scientific">Streptomyces bottropensis</name>
    <dbReference type="NCBI Taxonomy" id="42235"/>
    <lineage>
        <taxon>Bacteria</taxon>
        <taxon>Bacillati</taxon>
        <taxon>Actinomycetota</taxon>
        <taxon>Actinomycetes</taxon>
        <taxon>Kitasatosporales</taxon>
        <taxon>Streptomycetaceae</taxon>
        <taxon>Streptomyces</taxon>
    </lineage>
</organism>
<protein>
    <recommendedName>
        <fullName evidence="1">Insertion element IS150 protein InsJ-like helix-turn-helix domain-containing protein</fullName>
    </recommendedName>
</protein>
<keyword evidence="3" id="KW-1185">Reference proteome</keyword>
<evidence type="ECO:0000313" key="3">
    <source>
        <dbReference type="Proteomes" id="UP001310290"/>
    </source>
</evidence>
<evidence type="ECO:0000259" key="1">
    <source>
        <dbReference type="Pfam" id="PF13518"/>
    </source>
</evidence>
<dbReference type="RefSeq" id="WP_334661450.1">
    <property type="nucleotide sequence ID" value="NZ_JARULZ010000002.1"/>
</dbReference>
<comment type="caution">
    <text evidence="2">The sequence shown here is derived from an EMBL/GenBank/DDBJ whole genome shotgun (WGS) entry which is preliminary data.</text>
</comment>
<dbReference type="EMBL" id="JARULZ010000002">
    <property type="protein sequence ID" value="MEH0638823.1"/>
    <property type="molecule type" value="Genomic_DNA"/>
</dbReference>
<dbReference type="InterPro" id="IPR009057">
    <property type="entry name" value="Homeodomain-like_sf"/>
</dbReference>
<dbReference type="InterPro" id="IPR055247">
    <property type="entry name" value="InsJ-like_HTH"/>
</dbReference>
<feature type="domain" description="Insertion element IS150 protein InsJ-like helix-turn-helix" evidence="1">
    <location>
        <begin position="38"/>
        <end position="87"/>
    </location>
</feature>
<evidence type="ECO:0000313" key="2">
    <source>
        <dbReference type="EMBL" id="MEH0638823.1"/>
    </source>
</evidence>
<reference evidence="2" key="1">
    <citation type="submission" date="2023-04" db="EMBL/GenBank/DDBJ databases">
        <title>Genomic diversity of scab-causing Streptomyces spp. in the province of Quebec, Canada.</title>
        <authorList>
            <person name="Biessy A."/>
            <person name="Cadieux M."/>
            <person name="Ciotola M."/>
            <person name="Filion M."/>
        </authorList>
    </citation>
    <scope>NUCLEOTIDE SEQUENCE</scope>
    <source>
        <strain evidence="2">B21-115</strain>
    </source>
</reference>